<sequence>MAILVCGGAGYIGSHMVAELLENKEEVVILDNLQKGHEDAILGGKLYVGDLRDEKILDKVFTENNIEAVIDFAADSLVGESVENPIKYFENNVGSTLSLLKAMNKHGVKKIVFSSTAATYGEPENIPILEGDRTFPTNPYGESKLTVEKVLKWCDAAYDIKYAVLRYFNAAGAHVSGKIGEDHRPESHLIPIILQVALGKREKIMIYGDDYNTEDGSCVRDYIHVTDLASAHLLALKKLISGSESKTYNLGNGTGFSVKEVIEVTKKVTGREIKAEISGRRAGDPATLIASSDKAKEELGWEPRYNSLETIIETAWAWHMNHPEGYKK</sequence>
<dbReference type="Gene3D" id="3.40.50.720">
    <property type="entry name" value="NAD(P)-binding Rossmann-like Domain"/>
    <property type="match status" value="1"/>
</dbReference>
<comment type="subunit">
    <text evidence="11">Homodimer.</text>
</comment>
<dbReference type="InterPro" id="IPR036291">
    <property type="entry name" value="NAD(P)-bd_dom_sf"/>
</dbReference>
<evidence type="ECO:0000256" key="10">
    <source>
        <dbReference type="ARBA" id="ARBA00023277"/>
    </source>
</evidence>
<evidence type="ECO:0000256" key="6">
    <source>
        <dbReference type="ARBA" id="ARBA00018569"/>
    </source>
</evidence>
<dbReference type="NCBIfam" id="TIGR01179">
    <property type="entry name" value="galE"/>
    <property type="match status" value="1"/>
</dbReference>
<dbReference type="EMBL" id="FQXM01000027">
    <property type="protein sequence ID" value="SHH97517.1"/>
    <property type="molecule type" value="Genomic_DNA"/>
</dbReference>
<evidence type="ECO:0000256" key="11">
    <source>
        <dbReference type="RuleBase" id="RU366046"/>
    </source>
</evidence>
<dbReference type="SUPFAM" id="SSF51735">
    <property type="entry name" value="NAD(P)-binding Rossmann-fold domains"/>
    <property type="match status" value="1"/>
</dbReference>
<evidence type="ECO:0000256" key="2">
    <source>
        <dbReference type="ARBA" id="ARBA00001911"/>
    </source>
</evidence>
<keyword evidence="8" id="KW-0299">Galactose metabolism</keyword>
<keyword evidence="7 11" id="KW-0520">NAD</keyword>
<evidence type="ECO:0000256" key="4">
    <source>
        <dbReference type="ARBA" id="ARBA00007637"/>
    </source>
</evidence>
<name>A0A1M5XCC5_9CLOT</name>
<comment type="similarity">
    <text evidence="4 11">Belongs to the NAD(P)-dependent epimerase/dehydratase family.</text>
</comment>
<dbReference type="InterPro" id="IPR001509">
    <property type="entry name" value="Epimerase_deHydtase"/>
</dbReference>
<evidence type="ECO:0000256" key="3">
    <source>
        <dbReference type="ARBA" id="ARBA00004947"/>
    </source>
</evidence>
<gene>
    <name evidence="13" type="ORF">SAMN02745207_03545</name>
</gene>
<comment type="cofactor">
    <cofactor evidence="2 11">
        <name>NAD(+)</name>
        <dbReference type="ChEBI" id="CHEBI:57540"/>
    </cofactor>
</comment>
<accession>A0A1M5XCC5</accession>
<dbReference type="Gene3D" id="3.90.25.10">
    <property type="entry name" value="UDP-galactose 4-epimerase, domain 1"/>
    <property type="match status" value="1"/>
</dbReference>
<dbReference type="EC" id="5.1.3.2" evidence="5 11"/>
<organism evidence="13 14">
    <name type="scientific">Clostridium grantii DSM 8605</name>
    <dbReference type="NCBI Taxonomy" id="1121316"/>
    <lineage>
        <taxon>Bacteria</taxon>
        <taxon>Bacillati</taxon>
        <taxon>Bacillota</taxon>
        <taxon>Clostridia</taxon>
        <taxon>Eubacteriales</taxon>
        <taxon>Clostridiaceae</taxon>
        <taxon>Clostridium</taxon>
    </lineage>
</organism>
<keyword evidence="9 11" id="KW-0413">Isomerase</keyword>
<dbReference type="CDD" id="cd05247">
    <property type="entry name" value="UDP_G4E_1_SDR_e"/>
    <property type="match status" value="1"/>
</dbReference>
<dbReference type="UniPathway" id="UPA00214"/>
<keyword evidence="10 11" id="KW-0119">Carbohydrate metabolism</keyword>
<proteinExistence type="inferred from homology"/>
<dbReference type="Pfam" id="PF01370">
    <property type="entry name" value="Epimerase"/>
    <property type="match status" value="1"/>
</dbReference>
<dbReference type="PANTHER" id="PTHR43725">
    <property type="entry name" value="UDP-GLUCOSE 4-EPIMERASE"/>
    <property type="match status" value="1"/>
</dbReference>
<dbReference type="RefSeq" id="WP_073340129.1">
    <property type="nucleotide sequence ID" value="NZ_FQXM01000027.1"/>
</dbReference>
<evidence type="ECO:0000313" key="14">
    <source>
        <dbReference type="Proteomes" id="UP000184447"/>
    </source>
</evidence>
<comment type="pathway">
    <text evidence="3 11">Carbohydrate metabolism; galactose metabolism.</text>
</comment>
<feature type="domain" description="NAD-dependent epimerase/dehydratase" evidence="12">
    <location>
        <begin position="3"/>
        <end position="251"/>
    </location>
</feature>
<evidence type="ECO:0000256" key="5">
    <source>
        <dbReference type="ARBA" id="ARBA00013189"/>
    </source>
</evidence>
<protein>
    <recommendedName>
        <fullName evidence="6 11">UDP-glucose 4-epimerase</fullName>
        <ecNumber evidence="5 11">5.1.3.2</ecNumber>
    </recommendedName>
</protein>
<dbReference type="STRING" id="1121316.SAMN02745207_03545"/>
<keyword evidence="14" id="KW-1185">Reference proteome</keyword>
<evidence type="ECO:0000259" key="12">
    <source>
        <dbReference type="Pfam" id="PF01370"/>
    </source>
</evidence>
<dbReference type="AlphaFoldDB" id="A0A1M5XCC5"/>
<evidence type="ECO:0000256" key="9">
    <source>
        <dbReference type="ARBA" id="ARBA00023235"/>
    </source>
</evidence>
<evidence type="ECO:0000256" key="1">
    <source>
        <dbReference type="ARBA" id="ARBA00000083"/>
    </source>
</evidence>
<evidence type="ECO:0000256" key="7">
    <source>
        <dbReference type="ARBA" id="ARBA00023027"/>
    </source>
</evidence>
<reference evidence="13 14" key="1">
    <citation type="submission" date="2016-11" db="EMBL/GenBank/DDBJ databases">
        <authorList>
            <person name="Jaros S."/>
            <person name="Januszkiewicz K."/>
            <person name="Wedrychowicz H."/>
        </authorList>
    </citation>
    <scope>NUCLEOTIDE SEQUENCE [LARGE SCALE GENOMIC DNA]</scope>
    <source>
        <strain evidence="13 14">DSM 8605</strain>
    </source>
</reference>
<dbReference type="PANTHER" id="PTHR43725:SF53">
    <property type="entry name" value="UDP-ARABINOSE 4-EPIMERASE 1"/>
    <property type="match status" value="1"/>
</dbReference>
<dbReference type="OrthoDB" id="9811743at2"/>
<dbReference type="GO" id="GO:0033499">
    <property type="term" value="P:galactose catabolic process via UDP-galactose, Leloir pathway"/>
    <property type="evidence" value="ECO:0007669"/>
    <property type="project" value="TreeGrafter"/>
</dbReference>
<evidence type="ECO:0000313" key="13">
    <source>
        <dbReference type="EMBL" id="SHH97517.1"/>
    </source>
</evidence>
<dbReference type="InterPro" id="IPR005886">
    <property type="entry name" value="UDP_G4E"/>
</dbReference>
<dbReference type="GO" id="GO:0003978">
    <property type="term" value="F:UDP-glucose 4-epimerase activity"/>
    <property type="evidence" value="ECO:0007669"/>
    <property type="project" value="UniProtKB-UniRule"/>
</dbReference>
<comment type="catalytic activity">
    <reaction evidence="1 11">
        <text>UDP-alpha-D-glucose = UDP-alpha-D-galactose</text>
        <dbReference type="Rhea" id="RHEA:22168"/>
        <dbReference type="ChEBI" id="CHEBI:58885"/>
        <dbReference type="ChEBI" id="CHEBI:66914"/>
        <dbReference type="EC" id="5.1.3.2"/>
    </reaction>
</comment>
<evidence type="ECO:0000256" key="8">
    <source>
        <dbReference type="ARBA" id="ARBA00023144"/>
    </source>
</evidence>
<dbReference type="Proteomes" id="UP000184447">
    <property type="component" value="Unassembled WGS sequence"/>
</dbReference>